<proteinExistence type="predicted"/>
<gene>
    <name evidence="1" type="ORF">VKT23_000323</name>
</gene>
<comment type="caution">
    <text evidence="1">The sequence shown here is derived from an EMBL/GenBank/DDBJ whole genome shotgun (WGS) entry which is preliminary data.</text>
</comment>
<evidence type="ECO:0000313" key="2">
    <source>
        <dbReference type="Proteomes" id="UP001498398"/>
    </source>
</evidence>
<keyword evidence="2" id="KW-1185">Reference proteome</keyword>
<evidence type="ECO:0000313" key="1">
    <source>
        <dbReference type="EMBL" id="KAK7472201.1"/>
    </source>
</evidence>
<organism evidence="1 2">
    <name type="scientific">Marasmiellus scandens</name>
    <dbReference type="NCBI Taxonomy" id="2682957"/>
    <lineage>
        <taxon>Eukaryota</taxon>
        <taxon>Fungi</taxon>
        <taxon>Dikarya</taxon>
        <taxon>Basidiomycota</taxon>
        <taxon>Agaricomycotina</taxon>
        <taxon>Agaricomycetes</taxon>
        <taxon>Agaricomycetidae</taxon>
        <taxon>Agaricales</taxon>
        <taxon>Marasmiineae</taxon>
        <taxon>Omphalotaceae</taxon>
        <taxon>Marasmiellus</taxon>
    </lineage>
</organism>
<protein>
    <submittedName>
        <fullName evidence="1">Uncharacterized protein</fullName>
    </submittedName>
</protein>
<name>A0ABR1K9Q6_9AGAR</name>
<sequence>MCLNRLPHNLLIALDDTYERLKEAQHEPQVRELYGDFDMLKRRLEQSWIVCKKLPRWGDTLLDHFDTLYELLKEIGDFLTKYNNPNGFFRTVGEDQIDSMVILRYREGLRQWTSNFTAESKRLLVTALDSAIDLWYHEGEQTCISPSLLGRHTTSSPAPPCQRSSAPRQSFSSSFAYANISGTTMNSVGGNQSNVHRHQDNSQHIENNNFYVILCPIGCVIA</sequence>
<dbReference type="Proteomes" id="UP001498398">
    <property type="component" value="Unassembled WGS sequence"/>
</dbReference>
<accession>A0ABR1K9Q6</accession>
<reference evidence="1 2" key="1">
    <citation type="submission" date="2024-01" db="EMBL/GenBank/DDBJ databases">
        <title>A draft genome for the cacao thread blight pathogen Marasmiellus scandens.</title>
        <authorList>
            <person name="Baruah I.K."/>
            <person name="Leung J."/>
            <person name="Bukari Y."/>
            <person name="Amoako-Attah I."/>
            <person name="Meinhardt L.W."/>
            <person name="Bailey B.A."/>
            <person name="Cohen S.P."/>
        </authorList>
    </citation>
    <scope>NUCLEOTIDE SEQUENCE [LARGE SCALE GENOMIC DNA]</scope>
    <source>
        <strain evidence="1 2">GH-19</strain>
    </source>
</reference>
<dbReference type="EMBL" id="JBANRG010000001">
    <property type="protein sequence ID" value="KAK7472201.1"/>
    <property type="molecule type" value="Genomic_DNA"/>
</dbReference>